<dbReference type="InterPro" id="IPR010402">
    <property type="entry name" value="CCT_domain"/>
</dbReference>
<organism evidence="5 6">
    <name type="scientific">Phytophthora nicotianae P1976</name>
    <dbReference type="NCBI Taxonomy" id="1317066"/>
    <lineage>
        <taxon>Eukaryota</taxon>
        <taxon>Sar</taxon>
        <taxon>Stramenopiles</taxon>
        <taxon>Oomycota</taxon>
        <taxon>Peronosporomycetes</taxon>
        <taxon>Peronosporales</taxon>
        <taxon>Peronosporaceae</taxon>
        <taxon>Phytophthora</taxon>
    </lineage>
</organism>
<protein>
    <recommendedName>
        <fullName evidence="4">CCT domain-containing protein</fullName>
    </recommendedName>
</protein>
<comment type="caution">
    <text evidence="5">The sequence shown here is derived from an EMBL/GenBank/DDBJ whole genome shotgun (WGS) entry which is preliminary data.</text>
</comment>
<dbReference type="EMBL" id="ANJA01002141">
    <property type="protein sequence ID" value="ETO71795.1"/>
    <property type="molecule type" value="Genomic_DNA"/>
</dbReference>
<evidence type="ECO:0000259" key="4">
    <source>
        <dbReference type="Pfam" id="PF06203"/>
    </source>
</evidence>
<comment type="subcellular location">
    <subcellularLocation>
        <location evidence="1">Nucleus</location>
    </subcellularLocation>
</comment>
<dbReference type="AlphaFoldDB" id="A0A080ZYT4"/>
<evidence type="ECO:0000313" key="5">
    <source>
        <dbReference type="EMBL" id="ETO71795.1"/>
    </source>
</evidence>
<evidence type="ECO:0000313" key="6">
    <source>
        <dbReference type="Proteomes" id="UP000028582"/>
    </source>
</evidence>
<evidence type="ECO:0000256" key="2">
    <source>
        <dbReference type="ARBA" id="ARBA00023242"/>
    </source>
</evidence>
<accession>A0A080ZYT4</accession>
<reference evidence="5 6" key="1">
    <citation type="submission" date="2013-11" db="EMBL/GenBank/DDBJ databases">
        <title>The Genome Sequence of Phytophthora parasitica P1976.</title>
        <authorList>
            <consortium name="The Broad Institute Genomics Platform"/>
            <person name="Russ C."/>
            <person name="Tyler B."/>
            <person name="Panabieres F."/>
            <person name="Shan W."/>
            <person name="Tripathy S."/>
            <person name="Grunwald N."/>
            <person name="Machado M."/>
            <person name="Johnson C.S."/>
            <person name="Walker B."/>
            <person name="Young S."/>
            <person name="Zeng Q."/>
            <person name="Gargeya S."/>
            <person name="Fitzgerald M."/>
            <person name="Haas B."/>
            <person name="Abouelleil A."/>
            <person name="Allen A.W."/>
            <person name="Alvarado L."/>
            <person name="Arachchi H.M."/>
            <person name="Berlin A.M."/>
            <person name="Chapman S.B."/>
            <person name="Gainer-Dewar J."/>
            <person name="Goldberg J."/>
            <person name="Griggs A."/>
            <person name="Gujja S."/>
            <person name="Hansen M."/>
            <person name="Howarth C."/>
            <person name="Imamovic A."/>
            <person name="Ireland A."/>
            <person name="Larimer J."/>
            <person name="McCowan C."/>
            <person name="Murphy C."/>
            <person name="Pearson M."/>
            <person name="Poon T.W."/>
            <person name="Priest M."/>
            <person name="Roberts A."/>
            <person name="Saif S."/>
            <person name="Shea T."/>
            <person name="Sisk P."/>
            <person name="Sykes S."/>
            <person name="Wortman J."/>
            <person name="Nusbaum C."/>
            <person name="Birren B."/>
        </authorList>
    </citation>
    <scope>NUCLEOTIDE SEQUENCE [LARGE SCALE GENOMIC DNA]</scope>
    <source>
        <strain evidence="5 6">P1976</strain>
    </source>
</reference>
<feature type="region of interest" description="Disordered" evidence="3">
    <location>
        <begin position="227"/>
        <end position="280"/>
    </location>
</feature>
<name>A0A080ZYT4_PHYNI</name>
<evidence type="ECO:0000256" key="1">
    <source>
        <dbReference type="ARBA" id="ARBA00004123"/>
    </source>
</evidence>
<feature type="domain" description="CCT" evidence="4">
    <location>
        <begin position="240"/>
        <end position="286"/>
    </location>
</feature>
<proteinExistence type="predicted"/>
<dbReference type="Proteomes" id="UP000028582">
    <property type="component" value="Unassembled WGS sequence"/>
</dbReference>
<evidence type="ECO:0000256" key="3">
    <source>
        <dbReference type="SAM" id="MobiDB-lite"/>
    </source>
</evidence>
<dbReference type="OrthoDB" id="73854at2759"/>
<dbReference type="GO" id="GO:0005634">
    <property type="term" value="C:nucleus"/>
    <property type="evidence" value="ECO:0007669"/>
    <property type="project" value="UniProtKB-SubCell"/>
</dbReference>
<dbReference type="Pfam" id="PF06203">
    <property type="entry name" value="CCT"/>
    <property type="match status" value="1"/>
</dbReference>
<sequence>MSGVDFSVFIEDEDAVNVEEINQMLSGLEDGKSCSVDDSVEVTSSPVDVVDTKELEIQMEADVDESFGFSSSFDDVAASQEQEDADAENVAMLSEIFSATLEDKDAAEPVATLQPTHSPADCEDAKNVDLVAELFTSLEESSEADQEGEVPDRSATQDWIDALEVDNVASLFSELEQVETTQMKTQTPVKVDSRVFVPTFSVRIEGGQRQGERRPVVGPNSHLLVGPPGVLLAGPPAPSREERVGRWKSKRKTRSFTTKQPDPSLSDTRRASAAKRQRVKGRFISDTHTFVSITALQK</sequence>
<gene>
    <name evidence="5" type="ORF">F444_11914</name>
</gene>
<keyword evidence="2" id="KW-0539">Nucleus</keyword>